<dbReference type="Proteomes" id="UP001431783">
    <property type="component" value="Unassembled WGS sequence"/>
</dbReference>
<evidence type="ECO:0000313" key="3">
    <source>
        <dbReference type="Proteomes" id="UP001431783"/>
    </source>
</evidence>
<gene>
    <name evidence="2" type="ORF">WA026_002197</name>
</gene>
<protein>
    <submittedName>
        <fullName evidence="2">Uncharacterized protein</fullName>
    </submittedName>
</protein>
<dbReference type="SUPFAM" id="SSF101447">
    <property type="entry name" value="Formin homology 2 domain (FH2 domain)"/>
    <property type="match status" value="1"/>
</dbReference>
<keyword evidence="1" id="KW-0175">Coiled coil</keyword>
<proteinExistence type="predicted"/>
<evidence type="ECO:0000313" key="2">
    <source>
        <dbReference type="EMBL" id="KAK9873839.1"/>
    </source>
</evidence>
<dbReference type="EMBL" id="JARQZJ010000031">
    <property type="protein sequence ID" value="KAK9873839.1"/>
    <property type="molecule type" value="Genomic_DNA"/>
</dbReference>
<evidence type="ECO:0000256" key="1">
    <source>
        <dbReference type="SAM" id="Coils"/>
    </source>
</evidence>
<dbReference type="AlphaFoldDB" id="A0AAW1U389"/>
<feature type="coiled-coil region" evidence="1">
    <location>
        <begin position="22"/>
        <end position="63"/>
    </location>
</feature>
<comment type="caution">
    <text evidence="2">The sequence shown here is derived from an EMBL/GenBank/DDBJ whole genome shotgun (WGS) entry which is preliminary data.</text>
</comment>
<name>A0AAW1U389_9CUCU</name>
<keyword evidence="3" id="KW-1185">Reference proteome</keyword>
<accession>A0AAW1U389</accession>
<organism evidence="2 3">
    <name type="scientific">Henosepilachna vigintioctopunctata</name>
    <dbReference type="NCBI Taxonomy" id="420089"/>
    <lineage>
        <taxon>Eukaryota</taxon>
        <taxon>Metazoa</taxon>
        <taxon>Ecdysozoa</taxon>
        <taxon>Arthropoda</taxon>
        <taxon>Hexapoda</taxon>
        <taxon>Insecta</taxon>
        <taxon>Pterygota</taxon>
        <taxon>Neoptera</taxon>
        <taxon>Endopterygota</taxon>
        <taxon>Coleoptera</taxon>
        <taxon>Polyphaga</taxon>
        <taxon>Cucujiformia</taxon>
        <taxon>Coccinelloidea</taxon>
        <taxon>Coccinellidae</taxon>
        <taxon>Epilachninae</taxon>
        <taxon>Epilachnini</taxon>
        <taxon>Henosepilachna</taxon>
    </lineage>
</organism>
<sequence>MYFEDIMDCMDIDDDLEPNPIKEFLKNKLEEIRNENSKLQETLNDLKEQIENASREIEDSSDDIVIKNSWTKIVHNKYAIWFSIENRTGRCLKDCQLILRWNAPSSFHYTSSMYIFLETCSKFNQSFERVNSVDKKSYIVAVLDRPDFVKQRSVEISGVLRCILEGDEIFVNVPDMTIMAEDTTDMNKIISSNKLFESNIPNFISCLVCSEKINLIQKHSEPSCDISSNLERDAHLHKCTFDEYNGRSFFIAQAISPIFDGCIIELRKKDSSDISRIGIYYRCQESLLAFVHYLFQKIKFLILLPEEYEIYLHSQTLDECEQVLKKCILKEIDFAKNVTSRPDMNTTTLKEAKIEICSIENETDEAFVRLCVAENRIEDLKALEC</sequence>
<reference evidence="2 3" key="1">
    <citation type="submission" date="2023-03" db="EMBL/GenBank/DDBJ databases">
        <title>Genome insight into feeding habits of ladybird beetles.</title>
        <authorList>
            <person name="Li H.-S."/>
            <person name="Huang Y.-H."/>
            <person name="Pang H."/>
        </authorList>
    </citation>
    <scope>NUCLEOTIDE SEQUENCE [LARGE SCALE GENOMIC DNA]</scope>
    <source>
        <strain evidence="2">SYSU_2023b</strain>
        <tissue evidence="2">Whole body</tissue>
    </source>
</reference>